<gene>
    <name evidence="2" type="ORF">PNE09_08985</name>
</gene>
<reference evidence="2" key="1">
    <citation type="submission" date="2023-01" db="EMBL/GenBank/DDBJ databases">
        <title>Human gut microbiome strain richness.</title>
        <authorList>
            <person name="Chen-Liaw A."/>
        </authorList>
    </citation>
    <scope>NUCLEOTIDE SEQUENCE</scope>
    <source>
        <strain evidence="2">1001283st1_G1_1001283B150217_161031</strain>
    </source>
</reference>
<keyword evidence="1" id="KW-0472">Membrane</keyword>
<keyword evidence="1" id="KW-0812">Transmembrane</keyword>
<proteinExistence type="predicted"/>
<evidence type="ECO:0000313" key="2">
    <source>
        <dbReference type="EMBL" id="MDB8004198.1"/>
    </source>
</evidence>
<comment type="caution">
    <text evidence="2">The sequence shown here is derived from an EMBL/GenBank/DDBJ whole genome shotgun (WGS) entry which is preliminary data.</text>
</comment>
<dbReference type="EMBL" id="JAQLXW010000012">
    <property type="protein sequence ID" value="MDB8004198.1"/>
    <property type="molecule type" value="Genomic_DNA"/>
</dbReference>
<evidence type="ECO:0000313" key="3">
    <source>
        <dbReference type="Proteomes" id="UP001210809"/>
    </source>
</evidence>
<feature type="transmembrane region" description="Helical" evidence="1">
    <location>
        <begin position="101"/>
        <end position="123"/>
    </location>
</feature>
<evidence type="ECO:0000256" key="1">
    <source>
        <dbReference type="SAM" id="Phobius"/>
    </source>
</evidence>
<organism evidence="2 3">
    <name type="scientific">[Eubacterium] siraeum</name>
    <dbReference type="NCBI Taxonomy" id="39492"/>
    <lineage>
        <taxon>Bacteria</taxon>
        <taxon>Bacillati</taxon>
        <taxon>Bacillota</taxon>
        <taxon>Clostridia</taxon>
        <taxon>Eubacteriales</taxon>
        <taxon>Oscillospiraceae</taxon>
        <taxon>Oscillospiraceae incertae sedis</taxon>
    </lineage>
</organism>
<dbReference type="Proteomes" id="UP001210809">
    <property type="component" value="Unassembled WGS sequence"/>
</dbReference>
<sequence>MKILRTIVSAIVAAAGVWLCVVQDTTLDRLDFYIYSVCSSLLITLAVAFGIFTFIKHSFGRFIGVTVAVNAAICIFHAYKYPYNVMNVGGFASHMEWFASALPFNLLVAAGVSAVCILGYRLINTKQSKTTV</sequence>
<feature type="transmembrane region" description="Helical" evidence="1">
    <location>
        <begin position="62"/>
        <end position="81"/>
    </location>
</feature>
<keyword evidence="1" id="KW-1133">Transmembrane helix</keyword>
<dbReference type="AlphaFoldDB" id="A0AAW6D4P4"/>
<feature type="transmembrane region" description="Helical" evidence="1">
    <location>
        <begin position="32"/>
        <end position="55"/>
    </location>
</feature>
<protein>
    <submittedName>
        <fullName evidence="2">Uncharacterized protein</fullName>
    </submittedName>
</protein>
<name>A0AAW6D4P4_9FIRM</name>
<accession>A0AAW6D4P4</accession>